<keyword evidence="3" id="KW-1185">Reference proteome</keyword>
<sequence length="313" mass="35681">MTLFIAAHLILALVLFFSVNWIGKHAVDFGYQSTTLFEEPDENVALNFFLRAMAPTVFIVAVSAALVATGHPSWRMGIAWVSVYYYGIRCMAIVLLNRQGLISWPRFIGHATAGIAAAFIAQRYLIIPNRSLLPNLDSAGNELWLAIIAFFYAVANKVPLAGGPGARRRNRFVARHYRIIRRRFDALIATETKDSQLQLIIYAVMIYEDYARPPLIRSIERLMFWKKDRTTGIMQVRADHSLSDHESVQRGIHLLADSWAQNAPNESNWERTRDTVSTYNRDDDYISRVFDVMEILAKRVDPSLEPVYDSLLN</sequence>
<feature type="transmembrane region" description="Helical" evidence="1">
    <location>
        <begin position="74"/>
        <end position="95"/>
    </location>
</feature>
<feature type="transmembrane region" description="Helical" evidence="1">
    <location>
        <begin position="6"/>
        <end position="23"/>
    </location>
</feature>
<dbReference type="AlphaFoldDB" id="A0A9X2HNQ5"/>
<keyword evidence="1" id="KW-0812">Transmembrane</keyword>
<proteinExistence type="predicted"/>
<evidence type="ECO:0000313" key="2">
    <source>
        <dbReference type="EMBL" id="MCP3734521.1"/>
    </source>
</evidence>
<feature type="transmembrane region" description="Helical" evidence="1">
    <location>
        <begin position="143"/>
        <end position="162"/>
    </location>
</feature>
<comment type="caution">
    <text evidence="2">The sequence shown here is derived from an EMBL/GenBank/DDBJ whole genome shotgun (WGS) entry which is preliminary data.</text>
</comment>
<dbReference type="RefSeq" id="WP_254288519.1">
    <property type="nucleotide sequence ID" value="NZ_JAMLDY010000006.1"/>
</dbReference>
<keyword evidence="1" id="KW-1133">Transmembrane helix</keyword>
<evidence type="ECO:0000256" key="1">
    <source>
        <dbReference type="SAM" id="Phobius"/>
    </source>
</evidence>
<dbReference type="EMBL" id="JAMLDY010000006">
    <property type="protein sequence ID" value="MCP3734521.1"/>
    <property type="molecule type" value="Genomic_DNA"/>
</dbReference>
<reference evidence="2" key="1">
    <citation type="submission" date="2022-05" db="EMBL/GenBank/DDBJ databases">
        <title>Sphingomonas sp. strain RP10 Genome sequencing and assembly.</title>
        <authorList>
            <person name="Kim I."/>
        </authorList>
    </citation>
    <scope>NUCLEOTIDE SEQUENCE</scope>
    <source>
        <strain evidence="2">RP10</strain>
    </source>
</reference>
<dbReference type="Proteomes" id="UP001139486">
    <property type="component" value="Unassembled WGS sequence"/>
</dbReference>
<keyword evidence="1" id="KW-0472">Membrane</keyword>
<accession>A0A9X2HNQ5</accession>
<gene>
    <name evidence="2" type="ORF">M9979_06485</name>
</gene>
<organism evidence="2 3">
    <name type="scientific">Sphingomonas liriopis</name>
    <dbReference type="NCBI Taxonomy" id="2949094"/>
    <lineage>
        <taxon>Bacteria</taxon>
        <taxon>Pseudomonadati</taxon>
        <taxon>Pseudomonadota</taxon>
        <taxon>Alphaproteobacteria</taxon>
        <taxon>Sphingomonadales</taxon>
        <taxon>Sphingomonadaceae</taxon>
        <taxon>Sphingomonas</taxon>
    </lineage>
</organism>
<protein>
    <submittedName>
        <fullName evidence="2">Uncharacterized protein</fullName>
    </submittedName>
</protein>
<feature type="transmembrane region" description="Helical" evidence="1">
    <location>
        <begin position="107"/>
        <end position="127"/>
    </location>
</feature>
<name>A0A9X2HNQ5_9SPHN</name>
<evidence type="ECO:0000313" key="3">
    <source>
        <dbReference type="Proteomes" id="UP001139486"/>
    </source>
</evidence>
<feature type="transmembrane region" description="Helical" evidence="1">
    <location>
        <begin position="44"/>
        <end position="68"/>
    </location>
</feature>